<evidence type="ECO:0000256" key="2">
    <source>
        <dbReference type="ARBA" id="ARBA00022679"/>
    </source>
</evidence>
<dbReference type="InterPro" id="IPR029064">
    <property type="entry name" value="Ribosomal_eL30-like_sf"/>
</dbReference>
<dbReference type="InterPro" id="IPR001537">
    <property type="entry name" value="SpoU_MeTrfase"/>
</dbReference>
<dbReference type="PIRSF" id="PIRSF006280">
    <property type="entry name" value="YfiF_prd"/>
    <property type="match status" value="1"/>
</dbReference>
<dbReference type="Proteomes" id="UP000254802">
    <property type="component" value="Unassembled WGS sequence"/>
</dbReference>
<dbReference type="Proteomes" id="UP000315164">
    <property type="component" value="Unassembled WGS sequence"/>
</dbReference>
<dbReference type="STRING" id="75985.WC39_03190"/>
<dbReference type="KEGG" id="mhaq:WC39_03190"/>
<keyword evidence="10" id="KW-1185">Reference proteome</keyword>
<name>A0A248ZXC1_MANHA</name>
<evidence type="ECO:0000313" key="6">
    <source>
        <dbReference type="EMBL" id="TRB40548.1"/>
    </source>
</evidence>
<dbReference type="SMART" id="SM00967">
    <property type="entry name" value="SpoU_sub_bind"/>
    <property type="match status" value="1"/>
</dbReference>
<reference evidence="5 8" key="1">
    <citation type="submission" date="2018-06" db="EMBL/GenBank/DDBJ databases">
        <authorList>
            <consortium name="Pathogen Informatics"/>
            <person name="Doyle S."/>
        </authorList>
    </citation>
    <scope>NUCLEOTIDE SEQUENCE [LARGE SCALE GENOMIC DNA]</scope>
    <source>
        <strain evidence="5 8">NCTC10638</strain>
    </source>
</reference>
<dbReference type="GeneID" id="67368259"/>
<evidence type="ECO:0000313" key="9">
    <source>
        <dbReference type="Proteomes" id="UP000315164"/>
    </source>
</evidence>
<dbReference type="RefSeq" id="WP_006249902.1">
    <property type="nucleotide sequence ID" value="NZ_CP011098.1"/>
</dbReference>
<keyword evidence="2 7" id="KW-0808">Transferase</keyword>
<feature type="domain" description="RNA 2-O ribose methyltransferase substrate binding" evidence="4">
    <location>
        <begin position="109"/>
        <end position="184"/>
    </location>
</feature>
<dbReference type="EMBL" id="UGPN01000002">
    <property type="protein sequence ID" value="STY64824.1"/>
    <property type="molecule type" value="Genomic_DNA"/>
</dbReference>
<feature type="compositionally biased region" description="Basic and acidic residues" evidence="3">
    <location>
        <begin position="13"/>
        <end position="54"/>
    </location>
</feature>
<evidence type="ECO:0000313" key="7">
    <source>
        <dbReference type="EMBL" id="TRB76379.1"/>
    </source>
</evidence>
<protein>
    <submittedName>
        <fullName evidence="5">Putative methyltransferase</fullName>
    </submittedName>
    <submittedName>
        <fullName evidence="7">rRNA methyltransferase</fullName>
    </submittedName>
</protein>
<dbReference type="InterPro" id="IPR004441">
    <property type="entry name" value="rRNA_MeTrfase_TrmH"/>
</dbReference>
<dbReference type="Pfam" id="PF00588">
    <property type="entry name" value="SpoU_methylase"/>
    <property type="match status" value="1"/>
</dbReference>
<dbReference type="SUPFAM" id="SSF55315">
    <property type="entry name" value="L30e-like"/>
    <property type="match status" value="1"/>
</dbReference>
<dbReference type="CDD" id="cd18095">
    <property type="entry name" value="SpoU-like_rRNA-MTase"/>
    <property type="match status" value="1"/>
</dbReference>
<dbReference type="PANTHER" id="PTHR46429:SF2">
    <property type="entry name" value="TRNA_RRNA METHYLTRANSFERASE"/>
    <property type="match status" value="1"/>
</dbReference>
<feature type="region of interest" description="Disordered" evidence="3">
    <location>
        <begin position="1"/>
        <end position="68"/>
    </location>
</feature>
<evidence type="ECO:0000256" key="1">
    <source>
        <dbReference type="ARBA" id="ARBA00022603"/>
    </source>
</evidence>
<dbReference type="InterPro" id="IPR013123">
    <property type="entry name" value="SpoU_subst-bd"/>
</dbReference>
<dbReference type="PANTHER" id="PTHR46429">
    <property type="entry name" value="23S RRNA (GUANOSINE-2'-O-)-METHYLTRANSFERASE RLMB"/>
    <property type="match status" value="1"/>
</dbReference>
<sequence>MQFKENNQPRFKHREERRSDECSPRFSDKGKMRGNEGKSDRPHKLHFKRDEAYSRSEQIYPAEGKKASGEGSVQIWVKGGNSSVKEKKNGPLSPRAPEKIKKNRLEEMKVYGENACISLFQQRPESIVRLWATVEGAKKLGDLMSYLAQHKKAYHVIDREEMERVTGTEHHGDMCLLVKKTASFVLEGYLQVPKKQDCLVLLDGVNNAQNVGGIIRTCAFYGVKGIITENVDSLNSSAAARVAEGGLEFVRALETKNKHIALVQLRQAGYQIVHLTRHKQAPSLTKIKLAEKVVFVLSEIPASDVAYAEDTTIQLSFNNPLNSGLNVAVNAGILLNQWYQTHIL</sequence>
<dbReference type="Proteomes" id="UP000318394">
    <property type="component" value="Unassembled WGS sequence"/>
</dbReference>
<evidence type="ECO:0000256" key="3">
    <source>
        <dbReference type="SAM" id="MobiDB-lite"/>
    </source>
</evidence>
<organism evidence="7 9">
    <name type="scientific">Mannheimia haemolytica</name>
    <name type="common">Pasteurella haemolytica</name>
    <dbReference type="NCBI Taxonomy" id="75985"/>
    <lineage>
        <taxon>Bacteria</taxon>
        <taxon>Pseudomonadati</taxon>
        <taxon>Pseudomonadota</taxon>
        <taxon>Gammaproteobacteria</taxon>
        <taxon>Pasteurellales</taxon>
        <taxon>Pasteurellaceae</taxon>
        <taxon>Mannheimia</taxon>
    </lineage>
</organism>
<dbReference type="GO" id="GO:0008173">
    <property type="term" value="F:RNA methyltransferase activity"/>
    <property type="evidence" value="ECO:0007669"/>
    <property type="project" value="InterPro"/>
</dbReference>
<evidence type="ECO:0000313" key="5">
    <source>
        <dbReference type="EMBL" id="STY64824.1"/>
    </source>
</evidence>
<dbReference type="EMBL" id="VAJI01000001">
    <property type="protein sequence ID" value="TRB40548.1"/>
    <property type="molecule type" value="Genomic_DNA"/>
</dbReference>
<reference evidence="9 10" key="2">
    <citation type="journal article" date="2019" name="Vet. Microbiol.">
        <title>Genetic characterization of susceptible and multi-drug resistant Mannheimia haemolytica isolated from high-risk stocker calves prior to and after antimicrobial metaphylaxis.</title>
        <authorList>
            <person name="Snyder E.R."/>
            <person name="Alvarez-Narvaez S."/>
            <person name="Credille B.C."/>
        </authorList>
    </citation>
    <scope>NUCLEOTIDE SEQUENCE [LARGE SCALE GENOMIC DNA]</scope>
    <source>
        <strain evidence="7 9">UGA-R5-128-1</strain>
        <strain evidence="6 10">UGA-R7-163-1</strain>
    </source>
</reference>
<dbReference type="InterPro" id="IPR016479">
    <property type="entry name" value="YfiF_prd"/>
</dbReference>
<dbReference type="GO" id="GO:0005829">
    <property type="term" value="C:cytosol"/>
    <property type="evidence" value="ECO:0007669"/>
    <property type="project" value="TreeGrafter"/>
</dbReference>
<dbReference type="InterPro" id="IPR029028">
    <property type="entry name" value="Alpha/beta_knot_MTases"/>
</dbReference>
<keyword evidence="1 7" id="KW-0489">Methyltransferase</keyword>
<dbReference type="Gene3D" id="3.30.1330.30">
    <property type="match status" value="1"/>
</dbReference>
<dbReference type="Pfam" id="PF08032">
    <property type="entry name" value="SpoU_sub_bind"/>
    <property type="match status" value="1"/>
</dbReference>
<evidence type="ECO:0000259" key="4">
    <source>
        <dbReference type="SMART" id="SM00967"/>
    </source>
</evidence>
<dbReference type="Gene3D" id="3.40.1280.10">
    <property type="match status" value="1"/>
</dbReference>
<accession>A0A248ZXC1</accession>
<dbReference type="GO" id="GO:0006396">
    <property type="term" value="P:RNA processing"/>
    <property type="evidence" value="ECO:0007669"/>
    <property type="project" value="InterPro"/>
</dbReference>
<evidence type="ECO:0000313" key="8">
    <source>
        <dbReference type="Proteomes" id="UP000254802"/>
    </source>
</evidence>
<dbReference type="AlphaFoldDB" id="A0A248ZXC1"/>
<dbReference type="GO" id="GO:0003723">
    <property type="term" value="F:RNA binding"/>
    <property type="evidence" value="ECO:0007669"/>
    <property type="project" value="InterPro"/>
</dbReference>
<dbReference type="SUPFAM" id="SSF75217">
    <property type="entry name" value="alpha/beta knot"/>
    <property type="match status" value="1"/>
</dbReference>
<dbReference type="GO" id="GO:0032259">
    <property type="term" value="P:methylation"/>
    <property type="evidence" value="ECO:0007669"/>
    <property type="project" value="UniProtKB-KW"/>
</dbReference>
<dbReference type="OrthoDB" id="9785673at2"/>
<proteinExistence type="predicted"/>
<gene>
    <name evidence="7" type="ORF">FEA53_00950</name>
    <name evidence="6" type="ORF">FEB89_00955</name>
    <name evidence="5" type="ORF">NCTC10638_04014</name>
</gene>
<dbReference type="InterPro" id="IPR029026">
    <property type="entry name" value="tRNA_m1G_MTases_N"/>
</dbReference>
<dbReference type="EMBL" id="VAJB01000001">
    <property type="protein sequence ID" value="TRB76379.1"/>
    <property type="molecule type" value="Genomic_DNA"/>
</dbReference>
<evidence type="ECO:0000313" key="10">
    <source>
        <dbReference type="Proteomes" id="UP000318394"/>
    </source>
</evidence>
<dbReference type="KEGG" id="mhay:VK67_03190"/>